<evidence type="ECO:0000313" key="2">
    <source>
        <dbReference type="Proteomes" id="UP001497680"/>
    </source>
</evidence>
<dbReference type="Proteomes" id="UP001497680">
    <property type="component" value="Unassembled WGS sequence"/>
</dbReference>
<organism evidence="1 2">
    <name type="scientific">Hypoxylon rubiginosum</name>
    <dbReference type="NCBI Taxonomy" id="110542"/>
    <lineage>
        <taxon>Eukaryota</taxon>
        <taxon>Fungi</taxon>
        <taxon>Dikarya</taxon>
        <taxon>Ascomycota</taxon>
        <taxon>Pezizomycotina</taxon>
        <taxon>Sordariomycetes</taxon>
        <taxon>Xylariomycetidae</taxon>
        <taxon>Xylariales</taxon>
        <taxon>Hypoxylaceae</taxon>
        <taxon>Hypoxylon</taxon>
    </lineage>
</organism>
<protein>
    <submittedName>
        <fullName evidence="1">Uncharacterized protein</fullName>
    </submittedName>
</protein>
<reference evidence="1 2" key="1">
    <citation type="journal article" date="2022" name="New Phytol.">
        <title>Ecological generalism drives hyperdiversity of secondary metabolite gene clusters in xylarialean endophytes.</title>
        <authorList>
            <person name="Franco M.E.E."/>
            <person name="Wisecaver J.H."/>
            <person name="Arnold A.E."/>
            <person name="Ju Y.M."/>
            <person name="Slot J.C."/>
            <person name="Ahrendt S."/>
            <person name="Moore L.P."/>
            <person name="Eastman K.E."/>
            <person name="Scott K."/>
            <person name="Konkel Z."/>
            <person name="Mondo S.J."/>
            <person name="Kuo A."/>
            <person name="Hayes R.D."/>
            <person name="Haridas S."/>
            <person name="Andreopoulos B."/>
            <person name="Riley R."/>
            <person name="LaButti K."/>
            <person name="Pangilinan J."/>
            <person name="Lipzen A."/>
            <person name="Amirebrahimi M."/>
            <person name="Yan J."/>
            <person name="Adam C."/>
            <person name="Keymanesh K."/>
            <person name="Ng V."/>
            <person name="Louie K."/>
            <person name="Northen T."/>
            <person name="Drula E."/>
            <person name="Henrissat B."/>
            <person name="Hsieh H.M."/>
            <person name="Youens-Clark K."/>
            <person name="Lutzoni F."/>
            <person name="Miadlikowska J."/>
            <person name="Eastwood D.C."/>
            <person name="Hamelin R.C."/>
            <person name="Grigoriev I.V."/>
            <person name="U'Ren J.M."/>
        </authorList>
    </citation>
    <scope>NUCLEOTIDE SEQUENCE [LARGE SCALE GENOMIC DNA]</scope>
    <source>
        <strain evidence="1 2">ER1909</strain>
    </source>
</reference>
<dbReference type="EMBL" id="MU394285">
    <property type="protein sequence ID" value="KAI6091958.1"/>
    <property type="molecule type" value="Genomic_DNA"/>
</dbReference>
<proteinExistence type="predicted"/>
<accession>A0ACC0DH89</accession>
<evidence type="ECO:0000313" key="1">
    <source>
        <dbReference type="EMBL" id="KAI6091958.1"/>
    </source>
</evidence>
<comment type="caution">
    <text evidence="1">The sequence shown here is derived from an EMBL/GenBank/DDBJ whole genome shotgun (WGS) entry which is preliminary data.</text>
</comment>
<sequence length="849" mass="94476">MSSEEFKTPCKPRPPVFRPERSSAEFSKPWTAARCQRLLRPLLSRIASLRRDAMPLTLPNPADDVFGQETGAEQSPNKQWLKPRKRVRLTYSQRRPPRPENEQPAAPKTPGAASYLRPNEKSRVPGELVAATPLLRRARGHVVPSPILTKNQRPTQEPQESGDGYRTDTRPKRGLARQKDLDQRLARFRTQASNRHGDLEAIYKSLDALLKATRSDTSSRRRGARSLLDVCLRKVPQYIEELEAWERMEAAENGTVSTLDNDDASAYIYNYLEAFAPSQTLGWRHLRAVVRADGLQAVRQGIAEGLFGDDFVELLVDLCVQNQALPEAEELIATLIDRQYSQPNTRDSSFAEEASLRCLTVLRSFASKYGRTSFLLRQYSFLLFSGNLPQEWLATRDFEHIWASAARCLSKAEAADDAVAFMRYSVPLLCLQRQPLTSGLETARSDKNALPNTQTLTSALTMLATMSWLGEIELYSASVSEAEITKICFIGNRLRYILSSCMADVESSTTRHNLGRDLVRMALFLSSSAARSDSDIRFRLKTSIEQAWRQNTDRNATRNGRARHRLSDIASLVSSVARSCGRGMSLASHNCLDTIFVQLECLALDPKVLASMKAVAAFSLAQQTNNVKDFMYAERLASSQSSSATAAGGGGGDARSRSLFTGYRWEETIGEWVTVSPVADKRRIPRPRAGLRGSTSRSEVDHGDDGAEGVPTQARGSTEGDADSVPDMELEQERALRTGRASLPLRPVHVNNKKRSHSCPRDNKPRAAMVVAAQRTDKSVTSHSTKPVDPSLDDELGSDKENRDRPVAKKPRRSIDRKVMWNSKPRSSLASQRSGSMLGDDYSDDELCM</sequence>
<keyword evidence="2" id="KW-1185">Reference proteome</keyword>
<gene>
    <name evidence="1" type="ORF">F4821DRAFT_174920</name>
</gene>
<name>A0ACC0DH89_9PEZI</name>